<feature type="signal peptide" evidence="3">
    <location>
        <begin position="1"/>
        <end position="27"/>
    </location>
</feature>
<feature type="compositionally biased region" description="Low complexity" evidence="2">
    <location>
        <begin position="196"/>
        <end position="208"/>
    </location>
</feature>
<sequence>MKPGFLKSSTAMVLVASLAAAPIPSFAQTVSPETTAQTEEEAQAELLRKKLEEAIEAQAKAEAEVTTEAPVDESLDAPIDDTAPEAAEEAPVEAPVAEAEAAPEAEPAAPEAEPQAAEAEPAPQVEAEPQAVEVEPTPEAEAPTEQATGANEAAPEPQATADIAVEPEAAPEPEATAEPEAAAEPEATVETDTPTETEATADAPVAETGDSLADSLKKLAEGTDDSATPPAEVETTATTEDAAPMDSATQAEVQAEADAEAPASLAATSGEADAEAEVIEETVTEDTARSSDEEFDTNLKGEVLPEAKAAAKAKAKKKDDDDKGLSNFEKAALLGIGAVAIGSLLRKNETVAANTGDRVIAERDGQYRVIKNDDALLRQPGSDIKTYNYSDGSTRTIVTREDGSEVETIRAADGRVLRRARNLPDGTSVLLFDDTQSSQAVEVSKLPKASTRRTVNFRDINADDLEATLTAAQAANVNRTFSLSQIRNINAVRQLVPEINVDSVNFGTNSSVILPEEAKDLAALGNAMRKMIERNPFEVFLVEGHTDAVGAGSYNLALSDRRAESVALALTEYFAVPPENLVVQGYGETDLIVRTPNAERANRRAAVRRITPLLDGGRN</sequence>
<evidence type="ECO:0000256" key="2">
    <source>
        <dbReference type="SAM" id="MobiDB-lite"/>
    </source>
</evidence>
<dbReference type="SUPFAM" id="SSF103088">
    <property type="entry name" value="OmpA-like"/>
    <property type="match status" value="1"/>
</dbReference>
<name>A0A238XHR6_9RHOB</name>
<organism evidence="5 6">
    <name type="scientific">Puniceibacterium sediminis</name>
    <dbReference type="NCBI Taxonomy" id="1608407"/>
    <lineage>
        <taxon>Bacteria</taxon>
        <taxon>Pseudomonadati</taxon>
        <taxon>Pseudomonadota</taxon>
        <taxon>Alphaproteobacteria</taxon>
        <taxon>Rhodobacterales</taxon>
        <taxon>Paracoccaceae</taxon>
        <taxon>Puniceibacterium</taxon>
    </lineage>
</organism>
<dbReference type="PROSITE" id="PS51123">
    <property type="entry name" value="OMPA_2"/>
    <property type="match status" value="1"/>
</dbReference>
<feature type="compositionally biased region" description="Low complexity" evidence="2">
    <location>
        <begin position="227"/>
        <end position="267"/>
    </location>
</feature>
<feature type="compositionally biased region" description="Acidic residues" evidence="2">
    <location>
        <begin position="272"/>
        <end position="284"/>
    </location>
</feature>
<evidence type="ECO:0000256" key="1">
    <source>
        <dbReference type="PROSITE-ProRule" id="PRU00473"/>
    </source>
</evidence>
<evidence type="ECO:0000313" key="5">
    <source>
        <dbReference type="EMBL" id="SNR58556.1"/>
    </source>
</evidence>
<dbReference type="Proteomes" id="UP000198417">
    <property type="component" value="Unassembled WGS sequence"/>
</dbReference>
<gene>
    <name evidence="5" type="ORF">SAMN06265370_111109</name>
</gene>
<dbReference type="PANTHER" id="PTHR30329">
    <property type="entry name" value="STATOR ELEMENT OF FLAGELLAR MOTOR COMPLEX"/>
    <property type="match status" value="1"/>
</dbReference>
<dbReference type="GO" id="GO:0016020">
    <property type="term" value="C:membrane"/>
    <property type="evidence" value="ECO:0007669"/>
    <property type="project" value="UniProtKB-UniRule"/>
</dbReference>
<dbReference type="InterPro" id="IPR036737">
    <property type="entry name" value="OmpA-like_sf"/>
</dbReference>
<dbReference type="Pfam" id="PF00691">
    <property type="entry name" value="OmpA"/>
    <property type="match status" value="1"/>
</dbReference>
<keyword evidence="6" id="KW-1185">Reference proteome</keyword>
<dbReference type="InterPro" id="IPR006665">
    <property type="entry name" value="OmpA-like"/>
</dbReference>
<feature type="region of interest" description="Disordered" evidence="2">
    <location>
        <begin position="58"/>
        <end position="303"/>
    </location>
</feature>
<feature type="chain" id="PRO_5013099533" evidence="3">
    <location>
        <begin position="28"/>
        <end position="619"/>
    </location>
</feature>
<dbReference type="PANTHER" id="PTHR30329:SF21">
    <property type="entry name" value="LIPOPROTEIN YIAD-RELATED"/>
    <property type="match status" value="1"/>
</dbReference>
<dbReference type="EMBL" id="FZNN01000011">
    <property type="protein sequence ID" value="SNR58556.1"/>
    <property type="molecule type" value="Genomic_DNA"/>
</dbReference>
<proteinExistence type="predicted"/>
<accession>A0A238XHR6</accession>
<dbReference type="CDD" id="cd07185">
    <property type="entry name" value="OmpA_C-like"/>
    <property type="match status" value="1"/>
</dbReference>
<feature type="compositionally biased region" description="Acidic residues" evidence="2">
    <location>
        <begin position="169"/>
        <end position="195"/>
    </location>
</feature>
<dbReference type="OrthoDB" id="9792021at2"/>
<evidence type="ECO:0000259" key="4">
    <source>
        <dbReference type="PROSITE" id="PS51123"/>
    </source>
</evidence>
<feature type="domain" description="OmpA-like" evidence="4">
    <location>
        <begin position="493"/>
        <end position="618"/>
    </location>
</feature>
<feature type="compositionally biased region" description="Basic and acidic residues" evidence="2">
    <location>
        <begin position="286"/>
        <end position="303"/>
    </location>
</feature>
<keyword evidence="1" id="KW-0472">Membrane</keyword>
<dbReference type="AlphaFoldDB" id="A0A238XHR6"/>
<feature type="compositionally biased region" description="Low complexity" evidence="2">
    <location>
        <begin position="92"/>
        <end position="148"/>
    </location>
</feature>
<dbReference type="InterPro" id="IPR050330">
    <property type="entry name" value="Bact_OuterMem_StrucFunc"/>
</dbReference>
<keyword evidence="3" id="KW-0732">Signal</keyword>
<protein>
    <submittedName>
        <fullName evidence="5">Outer membrane protein OmpA</fullName>
    </submittedName>
</protein>
<feature type="compositionally biased region" description="Acidic residues" evidence="2">
    <location>
        <begin position="70"/>
        <end position="91"/>
    </location>
</feature>
<evidence type="ECO:0000256" key="3">
    <source>
        <dbReference type="SAM" id="SignalP"/>
    </source>
</evidence>
<dbReference type="RefSeq" id="WP_089271141.1">
    <property type="nucleotide sequence ID" value="NZ_FZNN01000011.1"/>
</dbReference>
<evidence type="ECO:0000313" key="6">
    <source>
        <dbReference type="Proteomes" id="UP000198417"/>
    </source>
</evidence>
<dbReference type="Gene3D" id="3.30.1330.60">
    <property type="entry name" value="OmpA-like domain"/>
    <property type="match status" value="1"/>
</dbReference>
<reference evidence="5 6" key="1">
    <citation type="submission" date="2017-06" db="EMBL/GenBank/DDBJ databases">
        <authorList>
            <person name="Kim H.J."/>
            <person name="Triplett B.A."/>
        </authorList>
    </citation>
    <scope>NUCLEOTIDE SEQUENCE [LARGE SCALE GENOMIC DNA]</scope>
    <source>
        <strain evidence="5 6">DSM 29052</strain>
    </source>
</reference>